<organism evidence="1 2">
    <name type="scientific">Neocallimastix californiae</name>
    <dbReference type="NCBI Taxonomy" id="1754190"/>
    <lineage>
        <taxon>Eukaryota</taxon>
        <taxon>Fungi</taxon>
        <taxon>Fungi incertae sedis</taxon>
        <taxon>Chytridiomycota</taxon>
        <taxon>Chytridiomycota incertae sedis</taxon>
        <taxon>Neocallimastigomycetes</taxon>
        <taxon>Neocallimastigales</taxon>
        <taxon>Neocallimastigaceae</taxon>
        <taxon>Neocallimastix</taxon>
    </lineage>
</organism>
<dbReference type="AlphaFoldDB" id="A0A1Y2CUB2"/>
<gene>
    <name evidence="1" type="ORF">LY90DRAFT_702887</name>
</gene>
<proteinExistence type="predicted"/>
<sequence length="92" mass="10943">MNSQQYQNNMNENEYNNLLNKMNYLNINDQAFQNNININNNNNNNKQLQLQSKSQPQQNMTYDSLNDMIMSDYCECETSMFNNGYFSSSIYH</sequence>
<dbReference type="Proteomes" id="UP000193920">
    <property type="component" value="Unassembled WGS sequence"/>
</dbReference>
<protein>
    <submittedName>
        <fullName evidence="1">Uncharacterized protein</fullName>
    </submittedName>
</protein>
<name>A0A1Y2CUB2_9FUNG</name>
<evidence type="ECO:0000313" key="2">
    <source>
        <dbReference type="Proteomes" id="UP000193920"/>
    </source>
</evidence>
<comment type="caution">
    <text evidence="1">The sequence shown here is derived from an EMBL/GenBank/DDBJ whole genome shotgun (WGS) entry which is preliminary data.</text>
</comment>
<dbReference type="OrthoDB" id="10503651at2759"/>
<reference evidence="1 2" key="1">
    <citation type="submission" date="2016-08" db="EMBL/GenBank/DDBJ databases">
        <title>A Parts List for Fungal Cellulosomes Revealed by Comparative Genomics.</title>
        <authorList>
            <consortium name="DOE Joint Genome Institute"/>
            <person name="Haitjema C.H."/>
            <person name="Gilmore S.P."/>
            <person name="Henske J.K."/>
            <person name="Solomon K.V."/>
            <person name="De Groot R."/>
            <person name="Kuo A."/>
            <person name="Mondo S.J."/>
            <person name="Salamov A.A."/>
            <person name="Labutti K."/>
            <person name="Zhao Z."/>
            <person name="Chiniquy J."/>
            <person name="Barry K."/>
            <person name="Brewer H.M."/>
            <person name="Purvine S.O."/>
            <person name="Wright A.T."/>
            <person name="Boxma B."/>
            <person name="Van Alen T."/>
            <person name="Hackstein J.H."/>
            <person name="Baker S.E."/>
            <person name="Grigoriev I.V."/>
            <person name="O'Malley M.A."/>
        </authorList>
    </citation>
    <scope>NUCLEOTIDE SEQUENCE [LARGE SCALE GENOMIC DNA]</scope>
    <source>
        <strain evidence="1 2">G1</strain>
    </source>
</reference>
<evidence type="ECO:0000313" key="1">
    <source>
        <dbReference type="EMBL" id="ORY50629.1"/>
    </source>
</evidence>
<keyword evidence="2" id="KW-1185">Reference proteome</keyword>
<accession>A0A1Y2CUB2</accession>
<dbReference type="EMBL" id="MCOG01000097">
    <property type="protein sequence ID" value="ORY50629.1"/>
    <property type="molecule type" value="Genomic_DNA"/>
</dbReference>